<dbReference type="SUPFAM" id="SSF56925">
    <property type="entry name" value="OMPA-like"/>
    <property type="match status" value="1"/>
</dbReference>
<name>A0ABV7D7I9_9PROT</name>
<evidence type="ECO:0000256" key="2">
    <source>
        <dbReference type="SAM" id="SignalP"/>
    </source>
</evidence>
<protein>
    <submittedName>
        <fullName evidence="4">Outer membrane beta-barrel protein</fullName>
    </submittedName>
</protein>
<gene>
    <name evidence="4" type="ORF">ACFOKA_14795</name>
</gene>
<organism evidence="4 5">
    <name type="scientific">Kordiimonas pumila</name>
    <dbReference type="NCBI Taxonomy" id="2161677"/>
    <lineage>
        <taxon>Bacteria</taxon>
        <taxon>Pseudomonadati</taxon>
        <taxon>Pseudomonadota</taxon>
        <taxon>Alphaproteobacteria</taxon>
        <taxon>Kordiimonadales</taxon>
        <taxon>Kordiimonadaceae</taxon>
        <taxon>Kordiimonas</taxon>
    </lineage>
</organism>
<keyword evidence="1 2" id="KW-0732">Signal</keyword>
<evidence type="ECO:0000313" key="5">
    <source>
        <dbReference type="Proteomes" id="UP001595444"/>
    </source>
</evidence>
<evidence type="ECO:0000256" key="1">
    <source>
        <dbReference type="ARBA" id="ARBA00022729"/>
    </source>
</evidence>
<sequence>MKNIFKVALAALATSVAFSAHADDAKLFNGAYVGAELGYADFSGGLDGISYGGFAGGRIQLENNIVLGVEGAFGSADVDYLDHIWSVTGTVGLVVGEDKKGLVYVGGGYTKAKASAFGVSVTGDDYAVKAGYEYALSSRFSVRGQVITAGFDDTQFGLGVLARF</sequence>
<dbReference type="Pfam" id="PF13505">
    <property type="entry name" value="OMP_b-brl"/>
    <property type="match status" value="1"/>
</dbReference>
<feature type="signal peptide" evidence="2">
    <location>
        <begin position="1"/>
        <end position="22"/>
    </location>
</feature>
<dbReference type="InterPro" id="IPR011250">
    <property type="entry name" value="OMP/PagP_B-barrel"/>
</dbReference>
<dbReference type="InterPro" id="IPR027385">
    <property type="entry name" value="Beta-barrel_OMP"/>
</dbReference>
<evidence type="ECO:0000313" key="4">
    <source>
        <dbReference type="EMBL" id="MFC3053178.1"/>
    </source>
</evidence>
<feature type="domain" description="Outer membrane protein beta-barrel" evidence="3">
    <location>
        <begin position="10"/>
        <end position="164"/>
    </location>
</feature>
<proteinExistence type="predicted"/>
<comment type="caution">
    <text evidence="4">The sequence shown here is derived from an EMBL/GenBank/DDBJ whole genome shotgun (WGS) entry which is preliminary data.</text>
</comment>
<dbReference type="Proteomes" id="UP001595444">
    <property type="component" value="Unassembled WGS sequence"/>
</dbReference>
<reference evidence="5" key="1">
    <citation type="journal article" date="2019" name="Int. J. Syst. Evol. Microbiol.">
        <title>The Global Catalogue of Microorganisms (GCM) 10K type strain sequencing project: providing services to taxonomists for standard genome sequencing and annotation.</title>
        <authorList>
            <consortium name="The Broad Institute Genomics Platform"/>
            <consortium name="The Broad Institute Genome Sequencing Center for Infectious Disease"/>
            <person name="Wu L."/>
            <person name="Ma J."/>
        </authorList>
    </citation>
    <scope>NUCLEOTIDE SEQUENCE [LARGE SCALE GENOMIC DNA]</scope>
    <source>
        <strain evidence="5">KCTC 62164</strain>
    </source>
</reference>
<keyword evidence="5" id="KW-1185">Reference proteome</keyword>
<evidence type="ECO:0000259" key="3">
    <source>
        <dbReference type="Pfam" id="PF13505"/>
    </source>
</evidence>
<dbReference type="RefSeq" id="WP_194212991.1">
    <property type="nucleotide sequence ID" value="NZ_CP061205.1"/>
</dbReference>
<feature type="chain" id="PRO_5045101443" evidence="2">
    <location>
        <begin position="23"/>
        <end position="164"/>
    </location>
</feature>
<dbReference type="EMBL" id="JBHRSL010000010">
    <property type="protein sequence ID" value="MFC3053178.1"/>
    <property type="molecule type" value="Genomic_DNA"/>
</dbReference>
<accession>A0ABV7D7I9</accession>